<feature type="compositionally biased region" description="Basic residues" evidence="1">
    <location>
        <begin position="106"/>
        <end position="117"/>
    </location>
</feature>
<gene>
    <name evidence="2" type="ORF">DAT39_006091</name>
</gene>
<feature type="compositionally biased region" description="Basic residues" evidence="1">
    <location>
        <begin position="161"/>
        <end position="174"/>
    </location>
</feature>
<feature type="compositionally biased region" description="Polar residues" evidence="1">
    <location>
        <begin position="313"/>
        <end position="325"/>
    </location>
</feature>
<feature type="compositionally biased region" description="Low complexity" evidence="1">
    <location>
        <begin position="303"/>
        <end position="312"/>
    </location>
</feature>
<organism evidence="2 3">
    <name type="scientific">Clarias magur</name>
    <name type="common">Asian catfish</name>
    <name type="synonym">Macropteronotus magur</name>
    <dbReference type="NCBI Taxonomy" id="1594786"/>
    <lineage>
        <taxon>Eukaryota</taxon>
        <taxon>Metazoa</taxon>
        <taxon>Chordata</taxon>
        <taxon>Craniata</taxon>
        <taxon>Vertebrata</taxon>
        <taxon>Euteleostomi</taxon>
        <taxon>Actinopterygii</taxon>
        <taxon>Neopterygii</taxon>
        <taxon>Teleostei</taxon>
        <taxon>Ostariophysi</taxon>
        <taxon>Siluriformes</taxon>
        <taxon>Clariidae</taxon>
        <taxon>Clarias</taxon>
    </lineage>
</organism>
<dbReference type="InterPro" id="IPR026719">
    <property type="entry name" value="ERICH1"/>
</dbReference>
<dbReference type="PANTHER" id="PTHR22444">
    <property type="entry name" value="GLUTAMATE-RICH PROTEIN 1"/>
    <property type="match status" value="1"/>
</dbReference>
<comment type="caution">
    <text evidence="2">The sequence shown here is derived from an EMBL/GenBank/DDBJ whole genome shotgun (WGS) entry which is preliminary data.</text>
</comment>
<reference evidence="2" key="1">
    <citation type="submission" date="2020-07" db="EMBL/GenBank/DDBJ databases">
        <title>Clarias magur genome sequencing, assembly and annotation.</title>
        <authorList>
            <person name="Kushwaha B."/>
            <person name="Kumar R."/>
            <person name="Das P."/>
            <person name="Joshi C.G."/>
            <person name="Kumar D."/>
            <person name="Nagpure N.S."/>
            <person name="Pandey M."/>
            <person name="Agarwal S."/>
            <person name="Srivastava S."/>
            <person name="Singh M."/>
            <person name="Sahoo L."/>
            <person name="Jayasankar P."/>
            <person name="Meher P.K."/>
            <person name="Koringa P.G."/>
            <person name="Iquebal M.A."/>
            <person name="Das S.P."/>
            <person name="Bit A."/>
            <person name="Patnaik S."/>
            <person name="Patel N."/>
            <person name="Shah T.M."/>
            <person name="Hinsu A."/>
            <person name="Jena J.K."/>
        </authorList>
    </citation>
    <scope>NUCLEOTIDE SEQUENCE</scope>
    <source>
        <strain evidence="2">CIFAMagur01</strain>
        <tissue evidence="2">Testis</tissue>
    </source>
</reference>
<feature type="compositionally biased region" description="Polar residues" evidence="1">
    <location>
        <begin position="73"/>
        <end position="82"/>
    </location>
</feature>
<protein>
    <submittedName>
        <fullName evidence="2">Glutamate-rich protein 1-like</fullName>
    </submittedName>
</protein>
<accession>A0A8J4X4Z0</accession>
<evidence type="ECO:0000256" key="1">
    <source>
        <dbReference type="SAM" id="MobiDB-lite"/>
    </source>
</evidence>
<keyword evidence="3" id="KW-1185">Reference proteome</keyword>
<dbReference type="EMBL" id="QNUK01000061">
    <property type="protein sequence ID" value="KAF5904217.1"/>
    <property type="molecule type" value="Genomic_DNA"/>
</dbReference>
<feature type="region of interest" description="Disordered" evidence="1">
    <location>
        <begin position="58"/>
        <end position="174"/>
    </location>
</feature>
<feature type="compositionally biased region" description="Low complexity" evidence="1">
    <location>
        <begin position="326"/>
        <end position="341"/>
    </location>
</feature>
<dbReference type="OrthoDB" id="6151351at2759"/>
<evidence type="ECO:0000313" key="2">
    <source>
        <dbReference type="EMBL" id="KAF5904217.1"/>
    </source>
</evidence>
<feature type="compositionally biased region" description="Polar residues" evidence="1">
    <location>
        <begin position="375"/>
        <end position="384"/>
    </location>
</feature>
<dbReference type="PANTHER" id="PTHR22444:SF1">
    <property type="entry name" value="GLUTAMATE-RICH PROTEIN 1"/>
    <property type="match status" value="1"/>
</dbReference>
<feature type="non-terminal residue" evidence="2">
    <location>
        <position position="446"/>
    </location>
</feature>
<evidence type="ECO:0000313" key="3">
    <source>
        <dbReference type="Proteomes" id="UP000727407"/>
    </source>
</evidence>
<feature type="region of interest" description="Disordered" evidence="1">
    <location>
        <begin position="290"/>
        <end position="384"/>
    </location>
</feature>
<feature type="compositionally biased region" description="Basic and acidic residues" evidence="1">
    <location>
        <begin position="140"/>
        <end position="151"/>
    </location>
</feature>
<dbReference type="AlphaFoldDB" id="A0A8J4X4Z0"/>
<feature type="non-terminal residue" evidence="2">
    <location>
        <position position="1"/>
    </location>
</feature>
<proteinExistence type="predicted"/>
<name>A0A8J4X4Z0_CLAMG</name>
<dbReference type="Proteomes" id="UP000727407">
    <property type="component" value="Unassembled WGS sequence"/>
</dbReference>
<sequence>FQAKVLQRLYPTTVKIEKAFGTPVHSPQGAKLFKDVQLKPSKVTEVPAVSSRKVYTVLPPPEDYVPASGDGWGSSTIAQPVNNAEEMPADLSGSGDCNTTEDDHASKKRKRRRKRKPATFSEGNPPTTAAAADDDDDDDYKGQDAEERNKGNTEGSECLSKNKRRKMKKKRHKEKLLALGIMPRSMALEFTYKQGEEEEEEEGDEKKLEEVLDFLQSTRDLYMSDRSCSSSDPSIFLSATDSLFSHLSDGTSPRPVLSILRRLRALLRQREVEKLHTMLQEFTHTSALPKGTADAFQTPPTSPSSYLSPVSPGNTQLLPSSTHTDPTASPEATPSPTTTGPDDCLSSDGVGYERRNAPVSLQKPSDGSIIPCKPTPNSTPTSPVQVETQSAVEGGVEQGLLHECVVSLGLCVTDEKTRTLSDLLRCFLTEREQMKDELRSLKEKMQ</sequence>